<proteinExistence type="predicted"/>
<feature type="region of interest" description="Disordered" evidence="1">
    <location>
        <begin position="648"/>
        <end position="678"/>
    </location>
</feature>
<dbReference type="RefSeq" id="WP_344263287.1">
    <property type="nucleotide sequence ID" value="NZ_BAAAMR010000010.1"/>
</dbReference>
<dbReference type="Proteomes" id="UP001501020">
    <property type="component" value="Unassembled WGS sequence"/>
</dbReference>
<dbReference type="Pfam" id="PF13155">
    <property type="entry name" value="Toprim_2"/>
    <property type="match status" value="1"/>
</dbReference>
<evidence type="ECO:0000313" key="4">
    <source>
        <dbReference type="Proteomes" id="UP001501020"/>
    </source>
</evidence>
<comment type="caution">
    <text evidence="3">The sequence shown here is derived from an EMBL/GenBank/DDBJ whole genome shotgun (WGS) entry which is preliminary data.</text>
</comment>
<dbReference type="SMART" id="SM00493">
    <property type="entry name" value="TOPRIM"/>
    <property type="match status" value="1"/>
</dbReference>
<dbReference type="SUPFAM" id="SSF56731">
    <property type="entry name" value="DNA primase core"/>
    <property type="match status" value="1"/>
</dbReference>
<dbReference type="InterPro" id="IPR037068">
    <property type="entry name" value="DNA_primase_core_N_sf"/>
</dbReference>
<dbReference type="Pfam" id="PF08275">
    <property type="entry name" value="DNAG_N"/>
    <property type="match status" value="1"/>
</dbReference>
<dbReference type="InterPro" id="IPR013264">
    <property type="entry name" value="DNAG_N"/>
</dbReference>
<accession>A0ABN2YH49</accession>
<dbReference type="PANTHER" id="PTHR30313">
    <property type="entry name" value="DNA PRIMASE"/>
    <property type="match status" value="1"/>
</dbReference>
<gene>
    <name evidence="3" type="ORF">GCM10009727_16770</name>
</gene>
<dbReference type="EMBL" id="BAAAMR010000010">
    <property type="protein sequence ID" value="GAA2127176.1"/>
    <property type="molecule type" value="Genomic_DNA"/>
</dbReference>
<organism evidence="3 4">
    <name type="scientific">Actinomadura napierensis</name>
    <dbReference type="NCBI Taxonomy" id="267854"/>
    <lineage>
        <taxon>Bacteria</taxon>
        <taxon>Bacillati</taxon>
        <taxon>Actinomycetota</taxon>
        <taxon>Actinomycetes</taxon>
        <taxon>Streptosporangiales</taxon>
        <taxon>Thermomonosporaceae</taxon>
        <taxon>Actinomadura</taxon>
    </lineage>
</organism>
<dbReference type="Gene3D" id="3.40.1360.10">
    <property type="match status" value="1"/>
</dbReference>
<dbReference type="InterPro" id="IPR050219">
    <property type="entry name" value="DnaG_primase"/>
</dbReference>
<dbReference type="InterPro" id="IPR006171">
    <property type="entry name" value="TOPRIM_dom"/>
</dbReference>
<dbReference type="Gene3D" id="3.90.980.10">
    <property type="entry name" value="DNA primase, catalytic core, N-terminal domain"/>
    <property type="match status" value="1"/>
</dbReference>
<feature type="region of interest" description="Disordered" evidence="1">
    <location>
        <begin position="272"/>
        <end position="307"/>
    </location>
</feature>
<dbReference type="CDD" id="cd03364">
    <property type="entry name" value="TOPRIM_DnaG_primases"/>
    <property type="match status" value="1"/>
</dbReference>
<evidence type="ECO:0000313" key="3">
    <source>
        <dbReference type="EMBL" id="GAA2127176.1"/>
    </source>
</evidence>
<evidence type="ECO:0000259" key="2">
    <source>
        <dbReference type="SMART" id="SM00493"/>
    </source>
</evidence>
<dbReference type="InterPro" id="IPR034151">
    <property type="entry name" value="TOPRIM_DnaG_bac"/>
</dbReference>
<dbReference type="PANTHER" id="PTHR30313:SF2">
    <property type="entry name" value="DNA PRIMASE"/>
    <property type="match status" value="1"/>
</dbReference>
<sequence length="678" mass="72943">MSGTSSARHQEAGREEQRQRQLDFLDGVAEYGVSGLLEGRLGWVQWLEQASRHGRYGFTNTLLIPAQRPAATDVRSYDDWLERGRQVRRGEIGIRILSRSGKPRPVFDIGQTDGAALEKFTPVSTSEGLARLARLIADLGLYLDRGQGWTYLGDPDRRLSIAPELEDLAAATLLAHQLAHVLDARGRPDASNLDQDACHGARRAFADSVAFLVLAEVGLPTDHLSFSAPRSWAGTDERANAAAAVRLVGEQVVRTASGLRYRLSKLQPVDSAASLPQDNVPAGEQVQHMPSVRPSASEKSPATEIPAAQASREELLAAIEDAHRFFVENLAGSWGTSYLAGRGFTADVQARWQVGHAVRARQALVQHLRQRGHSDEAIMAAGLGKPGADGDLTDLFRDRVLLPFRNDDGAVVGFVGRRQDSLTGPKYLNTPDTVLFHKHEVLFGLRESSDRLARGIRPLMVEGPLDAIAVNTVMPETYAAVATCGTAISAAHLEALSRYTDLGTSGLVIALDGDPAGRVGAIRAWRHLNAVTGPVETVRLPTDRDPADLLGNLAPADVQAALWSAFPLADLVIDEKLERFGGTLEFAENRLAAVRAAATVIAGLPPDQAARQVARIASRTRVETTEVTAAVASAITPDPATDLAAAADDFWSPPDLQAQPPSRETRVATPPSRTPRTK</sequence>
<keyword evidence="4" id="KW-1185">Reference proteome</keyword>
<name>A0ABN2YH49_9ACTN</name>
<feature type="domain" description="Toprim" evidence="2">
    <location>
        <begin position="457"/>
        <end position="533"/>
    </location>
</feature>
<reference evidence="3 4" key="1">
    <citation type="journal article" date="2019" name="Int. J. Syst. Evol. Microbiol.">
        <title>The Global Catalogue of Microorganisms (GCM) 10K type strain sequencing project: providing services to taxonomists for standard genome sequencing and annotation.</title>
        <authorList>
            <consortium name="The Broad Institute Genomics Platform"/>
            <consortium name="The Broad Institute Genome Sequencing Center for Infectious Disease"/>
            <person name="Wu L."/>
            <person name="Ma J."/>
        </authorList>
    </citation>
    <scope>NUCLEOTIDE SEQUENCE [LARGE SCALE GENOMIC DNA]</scope>
    <source>
        <strain evidence="3 4">JCM 13850</strain>
    </source>
</reference>
<evidence type="ECO:0000256" key="1">
    <source>
        <dbReference type="SAM" id="MobiDB-lite"/>
    </source>
</evidence>
<protein>
    <recommendedName>
        <fullName evidence="2">Toprim domain-containing protein</fullName>
    </recommendedName>
</protein>